<dbReference type="Gene3D" id="3.90.1210.10">
    <property type="entry name" value="Antifreeze-like/N-acetylneuraminic acid synthase C-terminal domain"/>
    <property type="match status" value="1"/>
</dbReference>
<protein>
    <submittedName>
        <fullName evidence="2">Acetylneuraminic acid synthetase</fullName>
    </submittedName>
</protein>
<proteinExistence type="predicted"/>
<name>A0A3S8UNI8_9PSED</name>
<evidence type="ECO:0000313" key="2">
    <source>
        <dbReference type="EMBL" id="AZL69876.1"/>
    </source>
</evidence>
<dbReference type="GO" id="GO:0047444">
    <property type="term" value="F:N-acylneuraminate-9-phosphate synthase activity"/>
    <property type="evidence" value="ECO:0007669"/>
    <property type="project" value="TreeGrafter"/>
</dbReference>
<dbReference type="InterPro" id="IPR057736">
    <property type="entry name" value="SAF_PseI/NeuA/NeuB"/>
</dbReference>
<dbReference type="SMART" id="SM00858">
    <property type="entry name" value="SAF"/>
    <property type="match status" value="1"/>
</dbReference>
<accession>A0A3S8UNI8</accession>
<dbReference type="AlphaFoldDB" id="A0A3S8UNI8"/>
<dbReference type="OrthoDB" id="9781701at2"/>
<dbReference type="Gene3D" id="3.20.20.150">
    <property type="entry name" value="Divalent-metal-dependent TIM barrel enzymes"/>
    <property type="match status" value="1"/>
</dbReference>
<dbReference type="SUPFAM" id="SSF51269">
    <property type="entry name" value="AFP III-like domain"/>
    <property type="match status" value="1"/>
</dbReference>
<evidence type="ECO:0000259" key="1">
    <source>
        <dbReference type="PROSITE" id="PS50844"/>
    </source>
</evidence>
<reference evidence="2 3" key="1">
    <citation type="submission" date="2018-12" db="EMBL/GenBank/DDBJ databases">
        <authorList>
            <person name="Li S."/>
            <person name="Yang R."/>
            <person name="Chen G."/>
            <person name="Zou L."/>
            <person name="Zhang C."/>
            <person name="Chen Y."/>
            <person name="Liu Z."/>
            <person name="Li Y."/>
            <person name="Yan Y."/>
            <person name="Huang M."/>
            <person name="Chen T."/>
        </authorList>
    </citation>
    <scope>NUCLEOTIDE SEQUENCE [LARGE SCALE GENOMIC DNA]</scope>
    <source>
        <strain evidence="2 3">1257</strain>
    </source>
</reference>
<dbReference type="InterPro" id="IPR013022">
    <property type="entry name" value="Xyl_isomerase-like_TIM-brl"/>
</dbReference>
<dbReference type="PANTHER" id="PTHR42966">
    <property type="entry name" value="N-ACETYLNEURAMINATE SYNTHASE"/>
    <property type="match status" value="1"/>
</dbReference>
<dbReference type="Pfam" id="PF08666">
    <property type="entry name" value="SAF"/>
    <property type="match status" value="1"/>
</dbReference>
<dbReference type="InterPro" id="IPR036732">
    <property type="entry name" value="AFP_Neu5c_C_sf"/>
</dbReference>
<organism evidence="2 3">
    <name type="scientific">Pseudomonas entomophila</name>
    <dbReference type="NCBI Taxonomy" id="312306"/>
    <lineage>
        <taxon>Bacteria</taxon>
        <taxon>Pseudomonadati</taxon>
        <taxon>Pseudomonadota</taxon>
        <taxon>Gammaproteobacteria</taxon>
        <taxon>Pseudomonadales</taxon>
        <taxon>Pseudomonadaceae</taxon>
        <taxon>Pseudomonas</taxon>
    </lineage>
</organism>
<dbReference type="InterPro" id="IPR036237">
    <property type="entry name" value="Xyl_isomerase-like_sf"/>
</dbReference>
<dbReference type="Proteomes" id="UP000268230">
    <property type="component" value="Chromosome"/>
</dbReference>
<feature type="domain" description="AFP-like" evidence="1">
    <location>
        <begin position="289"/>
        <end position="347"/>
    </location>
</feature>
<sequence length="632" mass="70189">MTPIILDGIALGGERVYVIAEAGNNHNGSLALAKQLVDAAIAAGADCVKFQLRNREALYRRKADGSRAEDLGVEYIQDLLDKVELSLDEHRQLRAYCAQQGITYLCTPWDEPSVDALAAFDVAALKIASADLSNPYLIAKAASLGKPLILSTGMSFEHEIIRAIEQLNALGTPFALLHCNSAYPAPEGDIQLGYLRRLQELHGLIGYSGHERGIAITLGAVALGAKLVERHITLDRNMEGPDHLASLEPTEFRQLVDGIRQLELALPWQGPGRHASQGELLNRENLGKSVIAAREIPRGAVLEPGMLRIASPGQGLAPYRLPELLGKPAQRDIAQGDFLFESDLQEQPAEQKLAFDMPIRWGVPVRYHDFLDYRRRIEPDLFEFHLSYRDLGLKPQPFLAQVECSRLVVHAPELFENSELLDLVADDPAYRRRSIDNLQRVVDATLQIGEFFPAADARLIVANIGGFSADAPRPLAMRPELYERFHEACRQVDFAGTELIPQNMAPFPWHFGGQRHQNIFMMPDELAAQAREHRLRLCLDLSHLQMTCFHFGLDFQAALALLLPHSAHLHVADAKGTNGEGVLMGTGDIDWPASWAQIRQHPEVSFIPEVWQGHKDHGAGFWSALQYLTRLA</sequence>
<dbReference type="InterPro" id="IPR013974">
    <property type="entry name" value="SAF"/>
</dbReference>
<dbReference type="GO" id="GO:0016051">
    <property type="term" value="P:carbohydrate biosynthetic process"/>
    <property type="evidence" value="ECO:0007669"/>
    <property type="project" value="InterPro"/>
</dbReference>
<dbReference type="SUPFAM" id="SSF51658">
    <property type="entry name" value="Xylose isomerase-like"/>
    <property type="match status" value="1"/>
</dbReference>
<dbReference type="InterPro" id="IPR051690">
    <property type="entry name" value="PseI-like"/>
</dbReference>
<dbReference type="EMBL" id="CP034338">
    <property type="protein sequence ID" value="AZL69876.1"/>
    <property type="molecule type" value="Genomic_DNA"/>
</dbReference>
<dbReference type="Pfam" id="PF01261">
    <property type="entry name" value="AP_endonuc_2"/>
    <property type="match status" value="1"/>
</dbReference>
<dbReference type="KEGG" id="pory:EJA05_20060"/>
<dbReference type="InterPro" id="IPR006190">
    <property type="entry name" value="SAF_AFP_Neu5Ac"/>
</dbReference>
<dbReference type="InterPro" id="IPR013132">
    <property type="entry name" value="PseI/NeuA/B-like_N"/>
</dbReference>
<dbReference type="PANTHER" id="PTHR42966:SF3">
    <property type="entry name" value="BLR5971 PROTEIN"/>
    <property type="match status" value="1"/>
</dbReference>
<dbReference type="CDD" id="cd11615">
    <property type="entry name" value="SAF_NeuB_like"/>
    <property type="match status" value="1"/>
</dbReference>
<gene>
    <name evidence="2" type="ORF">EJA05_20060</name>
</gene>
<dbReference type="InterPro" id="IPR013785">
    <property type="entry name" value="Aldolase_TIM"/>
</dbReference>
<dbReference type="SUPFAM" id="SSF51569">
    <property type="entry name" value="Aldolase"/>
    <property type="match status" value="1"/>
</dbReference>
<evidence type="ECO:0000313" key="3">
    <source>
        <dbReference type="Proteomes" id="UP000268230"/>
    </source>
</evidence>
<dbReference type="PROSITE" id="PS50844">
    <property type="entry name" value="AFP_LIKE"/>
    <property type="match status" value="1"/>
</dbReference>
<dbReference type="Pfam" id="PF03102">
    <property type="entry name" value="NeuB"/>
    <property type="match status" value="1"/>
</dbReference>
<dbReference type="Gene3D" id="3.20.20.70">
    <property type="entry name" value="Aldolase class I"/>
    <property type="match status" value="1"/>
</dbReference>